<feature type="transmembrane region" description="Helical" evidence="2">
    <location>
        <begin position="59"/>
        <end position="77"/>
    </location>
</feature>
<sequence>MSGSKDIFCCQNDLEALLNCGMPLWCSNPICLAERAACPRDSHVGTQRDIFCCQNYLEALFELWNVVVVLLILFGLAQRDTSMNQGPSCRSSKGHLLLSK</sequence>
<accession>A0A4Y2UMS1</accession>
<evidence type="ECO:0000313" key="4">
    <source>
        <dbReference type="Proteomes" id="UP000499080"/>
    </source>
</evidence>
<evidence type="ECO:0000313" key="3">
    <source>
        <dbReference type="EMBL" id="GBO12860.1"/>
    </source>
</evidence>
<evidence type="ECO:0000256" key="2">
    <source>
        <dbReference type="SAM" id="Phobius"/>
    </source>
</evidence>
<feature type="region of interest" description="Disordered" evidence="1">
    <location>
        <begin position="81"/>
        <end position="100"/>
    </location>
</feature>
<organism evidence="3 4">
    <name type="scientific">Araneus ventricosus</name>
    <name type="common">Orbweaver spider</name>
    <name type="synonym">Epeira ventricosa</name>
    <dbReference type="NCBI Taxonomy" id="182803"/>
    <lineage>
        <taxon>Eukaryota</taxon>
        <taxon>Metazoa</taxon>
        <taxon>Ecdysozoa</taxon>
        <taxon>Arthropoda</taxon>
        <taxon>Chelicerata</taxon>
        <taxon>Arachnida</taxon>
        <taxon>Araneae</taxon>
        <taxon>Araneomorphae</taxon>
        <taxon>Entelegynae</taxon>
        <taxon>Araneoidea</taxon>
        <taxon>Araneidae</taxon>
        <taxon>Araneus</taxon>
    </lineage>
</organism>
<proteinExistence type="predicted"/>
<dbReference type="EMBL" id="BGPR01037296">
    <property type="protein sequence ID" value="GBO12860.1"/>
    <property type="molecule type" value="Genomic_DNA"/>
</dbReference>
<keyword evidence="4" id="KW-1185">Reference proteome</keyword>
<protein>
    <submittedName>
        <fullName evidence="3">Uncharacterized protein</fullName>
    </submittedName>
</protein>
<keyword evidence="2" id="KW-1133">Transmembrane helix</keyword>
<comment type="caution">
    <text evidence="3">The sequence shown here is derived from an EMBL/GenBank/DDBJ whole genome shotgun (WGS) entry which is preliminary data.</text>
</comment>
<gene>
    <name evidence="3" type="ORF">AVEN_103835_1</name>
</gene>
<evidence type="ECO:0000256" key="1">
    <source>
        <dbReference type="SAM" id="MobiDB-lite"/>
    </source>
</evidence>
<keyword evidence="2" id="KW-0472">Membrane</keyword>
<reference evidence="3 4" key="1">
    <citation type="journal article" date="2019" name="Sci. Rep.">
        <title>Orb-weaving spider Araneus ventricosus genome elucidates the spidroin gene catalogue.</title>
        <authorList>
            <person name="Kono N."/>
            <person name="Nakamura H."/>
            <person name="Ohtoshi R."/>
            <person name="Moran D.A.P."/>
            <person name="Shinohara A."/>
            <person name="Yoshida Y."/>
            <person name="Fujiwara M."/>
            <person name="Mori M."/>
            <person name="Tomita M."/>
            <person name="Arakawa K."/>
        </authorList>
    </citation>
    <scope>NUCLEOTIDE SEQUENCE [LARGE SCALE GENOMIC DNA]</scope>
</reference>
<dbReference type="AlphaFoldDB" id="A0A4Y2UMS1"/>
<name>A0A4Y2UMS1_ARAVE</name>
<dbReference type="Proteomes" id="UP000499080">
    <property type="component" value="Unassembled WGS sequence"/>
</dbReference>
<feature type="compositionally biased region" description="Polar residues" evidence="1">
    <location>
        <begin position="81"/>
        <end position="91"/>
    </location>
</feature>
<keyword evidence="2" id="KW-0812">Transmembrane</keyword>